<dbReference type="InterPro" id="IPR054688">
    <property type="entry name" value="CD1247_N"/>
</dbReference>
<name>A0A9D1SSB1_9FIRM</name>
<evidence type="ECO:0000313" key="2">
    <source>
        <dbReference type="Proteomes" id="UP000824128"/>
    </source>
</evidence>
<reference evidence="1" key="2">
    <citation type="journal article" date="2021" name="PeerJ">
        <title>Extensive microbial diversity within the chicken gut microbiome revealed by metagenomics and culture.</title>
        <authorList>
            <person name="Gilroy R."/>
            <person name="Ravi A."/>
            <person name="Getino M."/>
            <person name="Pursley I."/>
            <person name="Horton D.L."/>
            <person name="Alikhan N.F."/>
            <person name="Baker D."/>
            <person name="Gharbi K."/>
            <person name="Hall N."/>
            <person name="Watson M."/>
            <person name="Adriaenssens E.M."/>
            <person name="Foster-Nyarko E."/>
            <person name="Jarju S."/>
            <person name="Secka A."/>
            <person name="Antonio M."/>
            <person name="Oren A."/>
            <person name="Chaudhuri R.R."/>
            <person name="La Ragione R."/>
            <person name="Hildebrand F."/>
            <person name="Pallen M.J."/>
        </authorList>
    </citation>
    <scope>NUCLEOTIDE SEQUENCE</scope>
    <source>
        <strain evidence="1">ChiGjej2B2-16831</strain>
    </source>
</reference>
<dbReference type="Proteomes" id="UP000824128">
    <property type="component" value="Unassembled WGS sequence"/>
</dbReference>
<reference evidence="1" key="1">
    <citation type="submission" date="2020-10" db="EMBL/GenBank/DDBJ databases">
        <authorList>
            <person name="Gilroy R."/>
        </authorList>
    </citation>
    <scope>NUCLEOTIDE SEQUENCE</scope>
    <source>
        <strain evidence="1">ChiGjej2B2-16831</strain>
    </source>
</reference>
<sequence length="135" mass="14764">MSYISEKVAYLDGLADGLGVSEDDKQGKLLRGIIDALGAVAEELEEQGESLDDLSDCVDELYEQLDDVNDALFDEDDEAEEGDFMEVVCPSCGETIYFDEDMLDSEDGLICPNCNEPVEIDLSCVDAQDDGEDDD</sequence>
<protein>
    <submittedName>
        <fullName evidence="1">Uncharacterized protein</fullName>
    </submittedName>
</protein>
<dbReference type="EMBL" id="DVNZ01000003">
    <property type="protein sequence ID" value="HIU93535.1"/>
    <property type="molecule type" value="Genomic_DNA"/>
</dbReference>
<evidence type="ECO:0000313" key="1">
    <source>
        <dbReference type="EMBL" id="HIU93535.1"/>
    </source>
</evidence>
<dbReference type="AlphaFoldDB" id="A0A9D1SSB1"/>
<comment type="caution">
    <text evidence="1">The sequence shown here is derived from an EMBL/GenBank/DDBJ whole genome shotgun (WGS) entry which is preliminary data.</text>
</comment>
<dbReference type="NCBIfam" id="NF045650">
    <property type="entry name" value="CD1247_Nterm"/>
    <property type="match status" value="1"/>
</dbReference>
<organism evidence="1 2">
    <name type="scientific">Candidatus Aphodomorpha intestinavium</name>
    <dbReference type="NCBI Taxonomy" id="2840672"/>
    <lineage>
        <taxon>Bacteria</taxon>
        <taxon>Bacillati</taxon>
        <taxon>Bacillota</taxon>
        <taxon>Clostridia</taxon>
        <taxon>Eubacteriales</taxon>
        <taxon>Candidatus Aphodomorpha</taxon>
    </lineage>
</organism>
<gene>
    <name evidence="1" type="ORF">IAD24_00105</name>
</gene>
<accession>A0A9D1SSB1</accession>
<proteinExistence type="predicted"/>